<dbReference type="PANTHER" id="PTHR10362">
    <property type="entry name" value="HISTIDINE AMMONIA-LYASE"/>
    <property type="match status" value="1"/>
</dbReference>
<gene>
    <name evidence="2" type="ORF">KVV02_006300</name>
</gene>
<dbReference type="AlphaFoldDB" id="A0A9P8A6P9"/>
<accession>A0A9P8A6P9</accession>
<organism evidence="2 3">
    <name type="scientific">Mortierella alpina</name>
    <name type="common">Oleaginous fungus</name>
    <name type="synonym">Mortierella renispora</name>
    <dbReference type="NCBI Taxonomy" id="64518"/>
    <lineage>
        <taxon>Eukaryota</taxon>
        <taxon>Fungi</taxon>
        <taxon>Fungi incertae sedis</taxon>
        <taxon>Mucoromycota</taxon>
        <taxon>Mortierellomycotina</taxon>
        <taxon>Mortierellomycetes</taxon>
        <taxon>Mortierellales</taxon>
        <taxon>Mortierellaceae</taxon>
        <taxon>Mortierella</taxon>
    </lineage>
</organism>
<sequence length="376" mass="41219">MAVFKVDGASEQQVEMQYRKNLRVNQAMTLYPEEQLGMPLGDLDVLALDVHAVLFELKYNGEVFILDLATKHMLRLPYSSASWQLFLRGDTLGLLLAYVDLTRRIEEQELQHDEEARTADRCTPERGPRPLGGFTFLTEGSVGASGDLIPLTYLAAVLIGEREVMYEGKLCEAGEVLAKLGIEPLVLAPKEGLALVNGTAVMTGLAGLAWRRADYLKTRLACRVTALTTIALNGRSDHFDPRLFNTKPHIGQAEAAAWIRVDLSGRADDSAQRVQDRYSVRCAPHIIGVARDALGWIRRDMENELNSANDNPLIDPDNGCVLHGGNFYGGHIAFAMDALKTAVANVADLLDRQLALLVDSKFNHGLPLNLSGSVGE</sequence>
<dbReference type="Pfam" id="PF00221">
    <property type="entry name" value="Lyase_aromatic"/>
    <property type="match status" value="1"/>
</dbReference>
<dbReference type="SUPFAM" id="SSF48557">
    <property type="entry name" value="L-aspartase-like"/>
    <property type="match status" value="1"/>
</dbReference>
<dbReference type="Proteomes" id="UP000717515">
    <property type="component" value="Unassembled WGS sequence"/>
</dbReference>
<dbReference type="Gene3D" id="1.20.200.10">
    <property type="entry name" value="Fumarase/aspartase (Central domain)"/>
    <property type="match status" value="1"/>
</dbReference>
<dbReference type="InterPro" id="IPR001106">
    <property type="entry name" value="Aromatic_Lyase"/>
</dbReference>
<protein>
    <recommendedName>
        <fullName evidence="4">Histidine ammonia-lyase</fullName>
    </recommendedName>
</protein>
<evidence type="ECO:0000313" key="2">
    <source>
        <dbReference type="EMBL" id="KAG9323277.1"/>
    </source>
</evidence>
<dbReference type="Gene3D" id="1.10.275.10">
    <property type="entry name" value="Fumarase/aspartase (N-terminal domain)"/>
    <property type="match status" value="1"/>
</dbReference>
<dbReference type="GO" id="GO:0003824">
    <property type="term" value="F:catalytic activity"/>
    <property type="evidence" value="ECO:0007669"/>
    <property type="project" value="InterPro"/>
</dbReference>
<dbReference type="InterPro" id="IPR024083">
    <property type="entry name" value="Fumarase/histidase_N"/>
</dbReference>
<proteinExistence type="inferred from homology"/>
<dbReference type="EMBL" id="JAIFTL010000108">
    <property type="protein sequence ID" value="KAG9323277.1"/>
    <property type="molecule type" value="Genomic_DNA"/>
</dbReference>
<evidence type="ECO:0008006" key="4">
    <source>
        <dbReference type="Google" id="ProtNLM"/>
    </source>
</evidence>
<evidence type="ECO:0000256" key="1">
    <source>
        <dbReference type="ARBA" id="ARBA00007238"/>
    </source>
</evidence>
<reference evidence="2" key="1">
    <citation type="submission" date="2021-07" db="EMBL/GenBank/DDBJ databases">
        <title>Draft genome of Mortierella alpina, strain LL118, isolated from an aspen leaf litter sample.</title>
        <authorList>
            <person name="Yang S."/>
            <person name="Vinatzer B.A."/>
        </authorList>
    </citation>
    <scope>NUCLEOTIDE SEQUENCE</scope>
    <source>
        <strain evidence="2">LL118</strain>
    </source>
</reference>
<comment type="similarity">
    <text evidence="1">Belongs to the PAL/histidase family.</text>
</comment>
<dbReference type="InterPro" id="IPR008948">
    <property type="entry name" value="L-Aspartase-like"/>
</dbReference>
<evidence type="ECO:0000313" key="3">
    <source>
        <dbReference type="Proteomes" id="UP000717515"/>
    </source>
</evidence>
<comment type="caution">
    <text evidence="2">The sequence shown here is derived from an EMBL/GenBank/DDBJ whole genome shotgun (WGS) entry which is preliminary data.</text>
</comment>
<name>A0A9P8A6P9_MORAP</name>